<evidence type="ECO:0000313" key="9">
    <source>
        <dbReference type="Proteomes" id="UP001228376"/>
    </source>
</evidence>
<evidence type="ECO:0000313" key="8">
    <source>
        <dbReference type="EMBL" id="MDY0405875.1"/>
    </source>
</evidence>
<feature type="signal peptide" evidence="7">
    <location>
        <begin position="1"/>
        <end position="25"/>
    </location>
</feature>
<evidence type="ECO:0000256" key="7">
    <source>
        <dbReference type="SAM" id="SignalP"/>
    </source>
</evidence>
<gene>
    <name evidence="8" type="ORF">P5G51_011150</name>
</gene>
<keyword evidence="8" id="KW-0282">Flagellum</keyword>
<accession>A0ABU5CI35</accession>
<name>A0ABU5CI35_9BACI</name>
<keyword evidence="8" id="KW-0966">Cell projection</keyword>
<evidence type="ECO:0000256" key="1">
    <source>
        <dbReference type="ARBA" id="ARBA00004236"/>
    </source>
</evidence>
<feature type="chain" id="PRO_5046275427" evidence="7">
    <location>
        <begin position="26"/>
        <end position="212"/>
    </location>
</feature>
<keyword evidence="3 6" id="KW-0812">Transmembrane</keyword>
<keyword evidence="5 6" id="KW-0472">Membrane</keyword>
<sequence length="212" mass="24467">MKKGLFSLLAAMIVFHGCFLGTVLAKDKNVEEWLEQNNDVRQDKSEKDENVQQEKISEAASSPSLMFSFVKVIIVLGIILLLIYFAAKFLQKRNRLFHQVKAMENLGGISVGNQKSIQIIRVGEKLYMLGVGENVEMLKEITDEQTKNAILQEREDTSHKIENLPSFLSKNKKRQPKNDPDFKKLFVKELDNLRHSRNQILNRNQNEENHNE</sequence>
<keyword evidence="4 6" id="KW-1133">Transmembrane helix</keyword>
<evidence type="ECO:0000256" key="3">
    <source>
        <dbReference type="ARBA" id="ARBA00022692"/>
    </source>
</evidence>
<organism evidence="8 9">
    <name type="scientific">Tigheibacillus jepli</name>
    <dbReference type="NCBI Taxonomy" id="3035914"/>
    <lineage>
        <taxon>Bacteria</taxon>
        <taxon>Bacillati</taxon>
        <taxon>Bacillota</taxon>
        <taxon>Bacilli</taxon>
        <taxon>Bacillales</taxon>
        <taxon>Bacillaceae</taxon>
        <taxon>Tigheibacillus</taxon>
    </lineage>
</organism>
<evidence type="ECO:0000256" key="5">
    <source>
        <dbReference type="ARBA" id="ARBA00023136"/>
    </source>
</evidence>
<keyword evidence="2" id="KW-1003">Cell membrane</keyword>
<dbReference type="Pfam" id="PF04347">
    <property type="entry name" value="FliO"/>
    <property type="match status" value="1"/>
</dbReference>
<dbReference type="InterPro" id="IPR022781">
    <property type="entry name" value="Flagellar_biosynth_FliO"/>
</dbReference>
<evidence type="ECO:0000256" key="2">
    <source>
        <dbReference type="ARBA" id="ARBA00022475"/>
    </source>
</evidence>
<dbReference type="Proteomes" id="UP001228376">
    <property type="component" value="Unassembled WGS sequence"/>
</dbReference>
<evidence type="ECO:0000256" key="6">
    <source>
        <dbReference type="SAM" id="Phobius"/>
    </source>
</evidence>
<keyword evidence="8" id="KW-0969">Cilium</keyword>
<keyword evidence="9" id="KW-1185">Reference proteome</keyword>
<comment type="caution">
    <text evidence="8">The sequence shown here is derived from an EMBL/GenBank/DDBJ whole genome shotgun (WGS) entry which is preliminary data.</text>
</comment>
<evidence type="ECO:0000256" key="4">
    <source>
        <dbReference type="ARBA" id="ARBA00022989"/>
    </source>
</evidence>
<keyword evidence="7" id="KW-0732">Signal</keyword>
<dbReference type="EMBL" id="JAROCA020000001">
    <property type="protein sequence ID" value="MDY0405875.1"/>
    <property type="molecule type" value="Genomic_DNA"/>
</dbReference>
<reference evidence="8 9" key="1">
    <citation type="submission" date="2023-10" db="EMBL/GenBank/DDBJ databases">
        <title>179-bfca-hs.</title>
        <authorList>
            <person name="Miliotis G."/>
            <person name="Sengupta P."/>
            <person name="Hameed A."/>
            <person name="Chuvochina M."/>
            <person name="Mcdonagh F."/>
            <person name="Simpson A.C."/>
            <person name="Singh N.K."/>
            <person name="Rekha P.D."/>
            <person name="Raman K."/>
            <person name="Hugenholtz P."/>
            <person name="Venkateswaran K."/>
        </authorList>
    </citation>
    <scope>NUCLEOTIDE SEQUENCE [LARGE SCALE GENOMIC DNA]</scope>
    <source>
        <strain evidence="8 9">179-BFC-A-HS</strain>
    </source>
</reference>
<feature type="transmembrane region" description="Helical" evidence="6">
    <location>
        <begin position="65"/>
        <end position="87"/>
    </location>
</feature>
<dbReference type="RefSeq" id="WP_306065476.1">
    <property type="nucleotide sequence ID" value="NZ_JAROCA020000001.1"/>
</dbReference>
<proteinExistence type="predicted"/>
<protein>
    <submittedName>
        <fullName evidence="8">Flagellar biosynthetic protein FliO</fullName>
    </submittedName>
</protein>
<comment type="subcellular location">
    <subcellularLocation>
        <location evidence="1">Cell membrane</location>
    </subcellularLocation>
</comment>